<evidence type="ECO:0000313" key="2">
    <source>
        <dbReference type="Proteomes" id="UP001060085"/>
    </source>
</evidence>
<proteinExistence type="predicted"/>
<keyword evidence="2" id="KW-1185">Reference proteome</keyword>
<evidence type="ECO:0000313" key="1">
    <source>
        <dbReference type="EMBL" id="KAI5649112.1"/>
    </source>
</evidence>
<sequence length="500" mass="55006">MADPVFKSKITPYVLLSWILAAFGGLMFGYDIGISGGVTGMDDFLIKFFPKIHERKMHVSENNYCKYDDQLLQLFTSSLYLAALVSSFFASKACTLFGRKPTILMASSFFVAGAALSAGSETNWMLILGRILFGIGVGFGNEAVPLFLTEIAPVHLRGAVNILFQLFVTIGIFIANLVNYGTSTMHPNGWRVSLGLAAAPAVVLFIGSLIITETPPSLVEREKPEDGKRALKKIRGVDDVDAEFEEILHACEIARQVKQPFKKLMKKSSMPPLIIAICLQVFQQFTGINAIMFYAPVLFQTLGFKSDASLLSSVITGLVNVSSTFVSIVLVDKAGRRKLLLQACVQMFISQVAIGAILQTHLSATGSLNKGLAAVVVFLVCTFVMSFAWSWGPLGWLIPSETFPMETRTAGFAFAVSSNMLFTFVIAQAFLSMMCHMQAFIFYFFSAWILIMGIFVIFLLPETKGVPIDSMEESVWKQHPVWKNFFPIDAASESKGYEMA</sequence>
<dbReference type="Proteomes" id="UP001060085">
    <property type="component" value="Linkage Group LG08"/>
</dbReference>
<comment type="caution">
    <text evidence="1">The sequence shown here is derived from an EMBL/GenBank/DDBJ whole genome shotgun (WGS) entry which is preliminary data.</text>
</comment>
<gene>
    <name evidence="1" type="ORF">M9H77_35117</name>
</gene>
<organism evidence="1 2">
    <name type="scientific">Catharanthus roseus</name>
    <name type="common">Madagascar periwinkle</name>
    <name type="synonym">Vinca rosea</name>
    <dbReference type="NCBI Taxonomy" id="4058"/>
    <lineage>
        <taxon>Eukaryota</taxon>
        <taxon>Viridiplantae</taxon>
        <taxon>Streptophyta</taxon>
        <taxon>Embryophyta</taxon>
        <taxon>Tracheophyta</taxon>
        <taxon>Spermatophyta</taxon>
        <taxon>Magnoliopsida</taxon>
        <taxon>eudicotyledons</taxon>
        <taxon>Gunneridae</taxon>
        <taxon>Pentapetalae</taxon>
        <taxon>asterids</taxon>
        <taxon>lamiids</taxon>
        <taxon>Gentianales</taxon>
        <taxon>Apocynaceae</taxon>
        <taxon>Rauvolfioideae</taxon>
        <taxon>Vinceae</taxon>
        <taxon>Catharanthinae</taxon>
        <taxon>Catharanthus</taxon>
    </lineage>
</organism>
<dbReference type="EMBL" id="CM044708">
    <property type="protein sequence ID" value="KAI5649112.1"/>
    <property type="molecule type" value="Genomic_DNA"/>
</dbReference>
<accession>A0ACB9ZSC0</accession>
<protein>
    <submittedName>
        <fullName evidence="1">Uncharacterized protein</fullName>
    </submittedName>
</protein>
<name>A0ACB9ZSC0_CATRO</name>
<reference evidence="2" key="1">
    <citation type="journal article" date="2023" name="Nat. Plants">
        <title>Single-cell RNA sequencing provides a high-resolution roadmap for understanding the multicellular compartmentation of specialized metabolism.</title>
        <authorList>
            <person name="Sun S."/>
            <person name="Shen X."/>
            <person name="Li Y."/>
            <person name="Li Y."/>
            <person name="Wang S."/>
            <person name="Li R."/>
            <person name="Zhang H."/>
            <person name="Shen G."/>
            <person name="Guo B."/>
            <person name="Wei J."/>
            <person name="Xu J."/>
            <person name="St-Pierre B."/>
            <person name="Chen S."/>
            <person name="Sun C."/>
        </authorList>
    </citation>
    <scope>NUCLEOTIDE SEQUENCE [LARGE SCALE GENOMIC DNA]</scope>
</reference>